<feature type="transmembrane region" description="Helical" evidence="5">
    <location>
        <begin position="43"/>
        <end position="60"/>
    </location>
</feature>
<keyword evidence="2 5" id="KW-0812">Transmembrane</keyword>
<reference evidence="6 7" key="1">
    <citation type="submission" date="2018-03" db="EMBL/GenBank/DDBJ databases">
        <authorList>
            <person name="Nguyen K."/>
            <person name="Fouts D."/>
            <person name="Sutton G."/>
        </authorList>
    </citation>
    <scope>NUCLEOTIDE SEQUENCE [LARGE SCALE GENOMIC DNA]</scope>
    <source>
        <strain evidence="6 7">AU3578</strain>
    </source>
</reference>
<gene>
    <name evidence="6" type="ORF">C6T65_21095</name>
</gene>
<evidence type="ECO:0000256" key="2">
    <source>
        <dbReference type="ARBA" id="ARBA00022692"/>
    </source>
</evidence>
<keyword evidence="4 5" id="KW-0472">Membrane</keyword>
<comment type="subcellular location">
    <subcellularLocation>
        <location evidence="1">Membrane</location>
    </subcellularLocation>
</comment>
<keyword evidence="3 5" id="KW-1133">Transmembrane helix</keyword>
<organism evidence="6 7">
    <name type="scientific">Burkholderia vietnamiensis</name>
    <dbReference type="NCBI Taxonomy" id="60552"/>
    <lineage>
        <taxon>Bacteria</taxon>
        <taxon>Pseudomonadati</taxon>
        <taxon>Pseudomonadota</taxon>
        <taxon>Betaproteobacteria</taxon>
        <taxon>Burkholderiales</taxon>
        <taxon>Burkholderiaceae</taxon>
        <taxon>Burkholderia</taxon>
        <taxon>Burkholderia cepacia complex</taxon>
    </lineage>
</organism>
<comment type="caution">
    <text evidence="6">The sequence shown here is derived from an EMBL/GenBank/DDBJ whole genome shotgun (WGS) entry which is preliminary data.</text>
</comment>
<accession>A0AA44XYE0</accession>
<dbReference type="AlphaFoldDB" id="A0AA44XYE0"/>
<proteinExistence type="predicted"/>
<protein>
    <submittedName>
        <fullName evidence="6">Mating pair formation protein</fullName>
    </submittedName>
</protein>
<evidence type="ECO:0000256" key="5">
    <source>
        <dbReference type="SAM" id="Phobius"/>
    </source>
</evidence>
<dbReference type="EMBL" id="PVHK01000156">
    <property type="protein sequence ID" value="PRH40430.1"/>
    <property type="molecule type" value="Genomic_DNA"/>
</dbReference>
<dbReference type="InterPro" id="IPR007792">
    <property type="entry name" value="T4SS_VirB3/TrbD/AvhB"/>
</dbReference>
<evidence type="ECO:0000256" key="3">
    <source>
        <dbReference type="ARBA" id="ARBA00022989"/>
    </source>
</evidence>
<dbReference type="Pfam" id="PF05101">
    <property type="entry name" value="VirB3"/>
    <property type="match status" value="1"/>
</dbReference>
<evidence type="ECO:0000256" key="4">
    <source>
        <dbReference type="ARBA" id="ARBA00023136"/>
    </source>
</evidence>
<sequence>MEPEVTEIPVGLVQPWMLWHCLAELFLASWMLPAVIFLFWRNVWVLALIPVLLIASYLITARDKFALAVWYESAGSAVRSRARDYWNGTKTYVP</sequence>
<dbReference type="Proteomes" id="UP000237632">
    <property type="component" value="Unassembled WGS sequence"/>
</dbReference>
<evidence type="ECO:0000313" key="7">
    <source>
        <dbReference type="Proteomes" id="UP000237632"/>
    </source>
</evidence>
<evidence type="ECO:0000256" key="1">
    <source>
        <dbReference type="ARBA" id="ARBA00004370"/>
    </source>
</evidence>
<dbReference type="RefSeq" id="WP_105856852.1">
    <property type="nucleotide sequence ID" value="NZ_CADFFA010000026.1"/>
</dbReference>
<feature type="transmembrane region" description="Helical" evidence="5">
    <location>
        <begin position="16"/>
        <end position="36"/>
    </location>
</feature>
<name>A0AA44XYE0_BURVI</name>
<dbReference type="GO" id="GO:0016020">
    <property type="term" value="C:membrane"/>
    <property type="evidence" value="ECO:0007669"/>
    <property type="project" value="UniProtKB-SubCell"/>
</dbReference>
<evidence type="ECO:0000313" key="6">
    <source>
        <dbReference type="EMBL" id="PRH40430.1"/>
    </source>
</evidence>